<sequence>MKKKIIRLYFVFFTMAIMLVVYSVQASPLSRTRVIKRDLGEGRIVTIHIEEFDRLPSEGEENGVVNIPEALMSPNCTAAGCVDAARIDATCSNGARLKYHVDHAHDSLYRIYWQDYWWGGNPSNTSNTMSCSAACNITIETNWSAYYTLANVWMDDWHFDIDSWVCK</sequence>
<name>A0A3B0VH14_9ZZZZ</name>
<gene>
    <name evidence="1" type="ORF">MNBD_CHLOROFLEXI01-172</name>
</gene>
<proteinExistence type="predicted"/>
<reference evidence="1" key="1">
    <citation type="submission" date="2018-06" db="EMBL/GenBank/DDBJ databases">
        <authorList>
            <person name="Zhirakovskaya E."/>
        </authorList>
    </citation>
    <scope>NUCLEOTIDE SEQUENCE</scope>
</reference>
<evidence type="ECO:0000313" key="1">
    <source>
        <dbReference type="EMBL" id="VAW31356.1"/>
    </source>
</evidence>
<dbReference type="AlphaFoldDB" id="A0A3B0VH14"/>
<accession>A0A3B0VH14</accession>
<protein>
    <submittedName>
        <fullName evidence="1">Uncharacterized protein</fullName>
    </submittedName>
</protein>
<dbReference type="EMBL" id="UOEU01000206">
    <property type="protein sequence ID" value="VAW31356.1"/>
    <property type="molecule type" value="Genomic_DNA"/>
</dbReference>
<organism evidence="1">
    <name type="scientific">hydrothermal vent metagenome</name>
    <dbReference type="NCBI Taxonomy" id="652676"/>
    <lineage>
        <taxon>unclassified sequences</taxon>
        <taxon>metagenomes</taxon>
        <taxon>ecological metagenomes</taxon>
    </lineage>
</organism>